<dbReference type="RefSeq" id="WP_201660629.1">
    <property type="nucleotide sequence ID" value="NZ_CAJHCS010000041.1"/>
</dbReference>
<dbReference type="Proteomes" id="UP001494588">
    <property type="component" value="Unassembled WGS sequence"/>
</dbReference>
<accession>A0ABU9QQC7</accession>
<reference evidence="1 2" key="1">
    <citation type="submission" date="2024-01" db="EMBL/GenBank/DDBJ databases">
        <title>The diversity of rhizobia nodulating Mimosa spp. in eleven states of Brazil covering several biomes is determined by host plant, location, and edaphic factors.</title>
        <authorList>
            <person name="Rouws L."/>
            <person name="Barauna A."/>
            <person name="Beukes C."/>
            <person name="De Faria S.M."/>
            <person name="Gross E."/>
            <person name="Dos Reis Junior F.B."/>
            <person name="Simon M."/>
            <person name="Maluk M."/>
            <person name="Odee D.W."/>
            <person name="Kenicer G."/>
            <person name="Young J.P.W."/>
            <person name="Reis V.M."/>
            <person name="Zilli J."/>
            <person name="James E.K."/>
        </authorList>
    </citation>
    <scope>NUCLEOTIDE SEQUENCE [LARGE SCALE GENOMIC DNA]</scope>
    <source>
        <strain evidence="1 2">JPY77</strain>
    </source>
</reference>
<proteinExistence type="predicted"/>
<name>A0ABU9QQC7_9BURK</name>
<organism evidence="1 2">
    <name type="scientific">Paraburkholderia sabiae</name>
    <dbReference type="NCBI Taxonomy" id="273251"/>
    <lineage>
        <taxon>Bacteria</taxon>
        <taxon>Pseudomonadati</taxon>
        <taxon>Pseudomonadota</taxon>
        <taxon>Betaproteobacteria</taxon>
        <taxon>Burkholderiales</taxon>
        <taxon>Burkholderiaceae</taxon>
        <taxon>Paraburkholderia</taxon>
    </lineage>
</organism>
<gene>
    <name evidence="1" type="ORF">V4C55_37260</name>
</gene>
<comment type="caution">
    <text evidence="1">The sequence shown here is derived from an EMBL/GenBank/DDBJ whole genome shotgun (WGS) entry which is preliminary data.</text>
</comment>
<keyword evidence="2" id="KW-1185">Reference proteome</keyword>
<evidence type="ECO:0000313" key="2">
    <source>
        <dbReference type="Proteomes" id="UP001494588"/>
    </source>
</evidence>
<sequence length="66" mass="7147">MEKGQTLEATATEQTMINIVLRDVAQAIERARETLANLQPSDAHDAAIGRLDAARDILLSDAGRET</sequence>
<evidence type="ECO:0000313" key="1">
    <source>
        <dbReference type="EMBL" id="MEM5291383.1"/>
    </source>
</evidence>
<dbReference type="EMBL" id="JAZHGC010000050">
    <property type="protein sequence ID" value="MEM5291383.1"/>
    <property type="molecule type" value="Genomic_DNA"/>
</dbReference>
<protein>
    <submittedName>
        <fullName evidence="1">Uncharacterized protein</fullName>
    </submittedName>
</protein>